<dbReference type="CDD" id="cd01099">
    <property type="entry name" value="PAN_AP_HGF"/>
    <property type="match status" value="1"/>
</dbReference>
<evidence type="ECO:0000313" key="5">
    <source>
        <dbReference type="EMBL" id="CAI9728791.1"/>
    </source>
</evidence>
<keyword evidence="6" id="KW-1185">Reference proteome</keyword>
<reference evidence="5" key="1">
    <citation type="submission" date="2023-08" db="EMBL/GenBank/DDBJ databases">
        <authorList>
            <person name="Alioto T."/>
            <person name="Alioto T."/>
            <person name="Gomez Garrido J."/>
        </authorList>
    </citation>
    <scope>NUCLEOTIDE SEQUENCE</scope>
</reference>
<keyword evidence="2" id="KW-0768">Sushi</keyword>
<feature type="domain" description="Apple" evidence="4">
    <location>
        <begin position="1"/>
        <end position="52"/>
    </location>
</feature>
<gene>
    <name evidence="5" type="ORF">OCTVUL_1B019628</name>
</gene>
<dbReference type="SMART" id="SM00032">
    <property type="entry name" value="CCP"/>
    <property type="match status" value="6"/>
</dbReference>
<dbReference type="Pfam" id="PF00024">
    <property type="entry name" value="PAN_1"/>
    <property type="match status" value="7"/>
</dbReference>
<feature type="domain" description="Apple" evidence="4">
    <location>
        <begin position="169"/>
        <end position="249"/>
    </location>
</feature>
<dbReference type="SMART" id="SM00473">
    <property type="entry name" value="PAN_AP"/>
    <property type="match status" value="5"/>
</dbReference>
<evidence type="ECO:0000259" key="3">
    <source>
        <dbReference type="PROSITE" id="PS50923"/>
    </source>
</evidence>
<comment type="caution">
    <text evidence="2">Lacks conserved residue(s) required for the propagation of feature annotation.</text>
</comment>
<dbReference type="SUPFAM" id="SSF57535">
    <property type="entry name" value="Complement control module/SCR domain"/>
    <property type="match status" value="6"/>
</dbReference>
<dbReference type="EMBL" id="OX597823">
    <property type="protein sequence ID" value="CAI9728791.1"/>
    <property type="molecule type" value="Genomic_DNA"/>
</dbReference>
<keyword evidence="1" id="KW-1015">Disulfide bond</keyword>
<dbReference type="InterPro" id="IPR003609">
    <property type="entry name" value="Pan_app"/>
</dbReference>
<evidence type="ECO:0000256" key="2">
    <source>
        <dbReference type="PROSITE-ProRule" id="PRU00302"/>
    </source>
</evidence>
<dbReference type="SUPFAM" id="SSF57414">
    <property type="entry name" value="Hairpin loop containing domain-like"/>
    <property type="match status" value="5"/>
</dbReference>
<dbReference type="Proteomes" id="UP001162480">
    <property type="component" value="Chromosome 10"/>
</dbReference>
<feature type="domain" description="Sushi" evidence="3">
    <location>
        <begin position="546"/>
        <end position="599"/>
    </location>
</feature>
<dbReference type="GO" id="GO:0009653">
    <property type="term" value="P:anatomical structure morphogenesis"/>
    <property type="evidence" value="ECO:0007669"/>
    <property type="project" value="TreeGrafter"/>
</dbReference>
<evidence type="ECO:0000259" key="4">
    <source>
        <dbReference type="PROSITE" id="PS50948"/>
    </source>
</evidence>
<dbReference type="InterPro" id="IPR035976">
    <property type="entry name" value="Sushi/SCR/CCP_sf"/>
</dbReference>
<dbReference type="AlphaFoldDB" id="A0AA36B6H8"/>
<dbReference type="PROSITE" id="PS50948">
    <property type="entry name" value="PAN"/>
    <property type="match status" value="5"/>
</dbReference>
<dbReference type="PROSITE" id="PS50923">
    <property type="entry name" value="SUSHI"/>
    <property type="match status" value="5"/>
</dbReference>
<dbReference type="CDD" id="cd00033">
    <property type="entry name" value="CCP"/>
    <property type="match status" value="5"/>
</dbReference>
<proteinExistence type="predicted"/>
<feature type="domain" description="Sushi" evidence="3">
    <location>
        <begin position="331"/>
        <end position="384"/>
    </location>
</feature>
<feature type="domain" description="Sushi" evidence="3">
    <location>
        <begin position="807"/>
        <end position="860"/>
    </location>
</feature>
<feature type="domain" description="Apple" evidence="4">
    <location>
        <begin position="382"/>
        <end position="463"/>
    </location>
</feature>
<evidence type="ECO:0000256" key="1">
    <source>
        <dbReference type="ARBA" id="ARBA00023157"/>
    </source>
</evidence>
<dbReference type="PANTHER" id="PTHR47327:SF1">
    <property type="entry name" value="RE15579P"/>
    <property type="match status" value="1"/>
</dbReference>
<dbReference type="InterPro" id="IPR052774">
    <property type="entry name" value="Celegans_DevNeuronal_Protein"/>
</dbReference>
<feature type="domain" description="Sushi" evidence="3">
    <location>
        <begin position="603"/>
        <end position="656"/>
    </location>
</feature>
<sequence>MTTKSCDGACQQYQECRSYKYNVKDKLCALSRESHMTNNIIPSNSSWVVRMVYAGHPIVDCGPLRDIPGIMRSRNTTTYKSEITYTCPGGGISKLRCEEDNKWVPIVSSCKVSDYVKINCGRPKKVLGALSSYTTTNFKSVVSYTCPKGEQQKSTCEWKNKWTPVVATCRDSEIHFVKVEKAILNVTTKTLLKAHATLEACAKKCLSSKVCLSFEMNKQKGECYLSQETAAFSKKLMPSTHTDYYQRVEADKPFNLRRVNIPQKNTITTLQFQTVSKCDEACRKHQGCNSYEYNEETKFCILSDVTPLTGELKPNKARWDLYMIYPVFSVINCGPPKEVSGAVKSFKTITFKSIVIYTCPKGEQLRSICQMNSRWSTVVSSCKETEIYFVKVNDATLDVPEKTLLKEENMTAETCAHKCLLDKTCLSFEIVKTEGKCYLSKTSAAVHKKLKTTRLRDYYQRVNPSDKPVVIKKANIPDKYTFGRFKDKTLEECSQACQQHHGCNSYEYNEKDKICALSNVTQTTEELKPDSGNWGTYVINSVRRKIDCGPPIDVAGASKSYTSTTFKSKVTYTCPRREKFKSKCKKNSKWTQVPSVCKVYRNINCGPPKDIGGASKFFNTTTYQSKVIYICPKGDKLKATCNKKNKWTAVVSDCKDIPANFVKISSSFLDVSGKMLWNKKNVTVEACADKCLSYKNCLSFEVTKKGGKCYLLQGSAVSSTEIKTSNTRDYYQRVKPEDKPSTADDQPPMDENVKRCYQTCLNYVGCRSFEYSEKMNACHLSNVTRLTYKIKLDSISGSNAKPDYTKVDCGPPKDVVGASKSYNTTTYKSVVTYTCPKGEKLNSTCDKDHKWTPVASTCKES</sequence>
<dbReference type="PANTHER" id="PTHR47327">
    <property type="entry name" value="FI18240P1-RELATED"/>
    <property type="match status" value="1"/>
</dbReference>
<name>A0AA36B6H8_OCTVU</name>
<dbReference type="Gene3D" id="2.10.70.10">
    <property type="entry name" value="Complement Module, domain 1"/>
    <property type="match status" value="2"/>
</dbReference>
<accession>A0AA36B6H8</accession>
<dbReference type="InterPro" id="IPR000436">
    <property type="entry name" value="Sushi_SCR_CCP_dom"/>
</dbReference>
<feature type="domain" description="Apple" evidence="4">
    <location>
        <begin position="654"/>
        <end position="735"/>
    </location>
</feature>
<evidence type="ECO:0000313" key="6">
    <source>
        <dbReference type="Proteomes" id="UP001162480"/>
    </source>
</evidence>
<protein>
    <submittedName>
        <fullName evidence="5">von Willebrand factor type A, EGF and pentraxin domain-containing 1-like</fullName>
    </submittedName>
</protein>
<feature type="domain" description="Sushi" evidence="3">
    <location>
        <begin position="118"/>
        <end position="171"/>
    </location>
</feature>
<feature type="domain" description="Apple" evidence="4">
    <location>
        <begin position="465"/>
        <end position="542"/>
    </location>
</feature>
<dbReference type="Gene3D" id="3.50.4.10">
    <property type="entry name" value="Hepatocyte Growth Factor"/>
    <property type="match status" value="5"/>
</dbReference>
<organism evidence="5 6">
    <name type="scientific">Octopus vulgaris</name>
    <name type="common">Common octopus</name>
    <dbReference type="NCBI Taxonomy" id="6645"/>
    <lineage>
        <taxon>Eukaryota</taxon>
        <taxon>Metazoa</taxon>
        <taxon>Spiralia</taxon>
        <taxon>Lophotrochozoa</taxon>
        <taxon>Mollusca</taxon>
        <taxon>Cephalopoda</taxon>
        <taxon>Coleoidea</taxon>
        <taxon>Octopodiformes</taxon>
        <taxon>Octopoda</taxon>
        <taxon>Incirrata</taxon>
        <taxon>Octopodidae</taxon>
        <taxon>Octopus</taxon>
    </lineage>
</organism>